<dbReference type="InterPro" id="IPR012341">
    <property type="entry name" value="6hp_glycosidase-like_sf"/>
</dbReference>
<dbReference type="Gene3D" id="2.60.120.260">
    <property type="entry name" value="Galactose-binding domain-like"/>
    <property type="match status" value="1"/>
</dbReference>
<dbReference type="SUPFAM" id="SSF48208">
    <property type="entry name" value="Six-hairpin glycosidases"/>
    <property type="match status" value="1"/>
</dbReference>
<dbReference type="InterPro" id="IPR008928">
    <property type="entry name" value="6-hairpin_glycosidase_sf"/>
</dbReference>
<keyword evidence="2" id="KW-1185">Reference proteome</keyword>
<accession>A0ABY2RNC3</accession>
<evidence type="ECO:0008006" key="3">
    <source>
        <dbReference type="Google" id="ProtNLM"/>
    </source>
</evidence>
<dbReference type="InterPro" id="IPR008979">
    <property type="entry name" value="Galactose-bd-like_sf"/>
</dbReference>
<gene>
    <name evidence="1" type="ORF">FCG67_12455</name>
</gene>
<proteinExistence type="predicted"/>
<dbReference type="EMBL" id="SUMD01000005">
    <property type="protein sequence ID" value="TJZ78090.1"/>
    <property type="molecule type" value="Genomic_DNA"/>
</dbReference>
<dbReference type="Proteomes" id="UP000305109">
    <property type="component" value="Unassembled WGS sequence"/>
</dbReference>
<evidence type="ECO:0000313" key="1">
    <source>
        <dbReference type="EMBL" id="TJZ78090.1"/>
    </source>
</evidence>
<dbReference type="Gene3D" id="1.50.10.10">
    <property type="match status" value="1"/>
</dbReference>
<organism evidence="1 2">
    <name type="scientific">Rhodococcus oryzae</name>
    <dbReference type="NCBI Taxonomy" id="2571143"/>
    <lineage>
        <taxon>Bacteria</taxon>
        <taxon>Bacillati</taxon>
        <taxon>Actinomycetota</taxon>
        <taxon>Actinomycetes</taxon>
        <taxon>Mycobacteriales</taxon>
        <taxon>Nocardiaceae</taxon>
        <taxon>Rhodococcus</taxon>
    </lineage>
</organism>
<protein>
    <recommendedName>
        <fullName evidence="3">CBM6 domain-containing protein</fullName>
    </recommendedName>
</protein>
<comment type="caution">
    <text evidence="1">The sequence shown here is derived from an EMBL/GenBank/DDBJ whole genome shotgun (WGS) entry which is preliminary data.</text>
</comment>
<name>A0ABY2RNC3_9NOCA</name>
<evidence type="ECO:0000313" key="2">
    <source>
        <dbReference type="Proteomes" id="UP000305109"/>
    </source>
</evidence>
<dbReference type="SUPFAM" id="SSF49785">
    <property type="entry name" value="Galactose-binding domain-like"/>
    <property type="match status" value="1"/>
</dbReference>
<reference evidence="1 2" key="1">
    <citation type="submission" date="2019-04" db="EMBL/GenBank/DDBJ databases">
        <title>Rhodococcus oryzae sp. nov., a novel actinomycete isolated from rhizosphere soil of rice (Oryza sativa L.).</title>
        <authorList>
            <person name="Li C."/>
        </authorList>
    </citation>
    <scope>NUCLEOTIDE SEQUENCE [LARGE SCALE GENOMIC DNA]</scope>
    <source>
        <strain evidence="1 2">NEAU-CX67</strain>
    </source>
</reference>
<sequence>MTGWTVTGGAGNGTNLKHSGAKNAYLDQGTGSRISQTVTVPADGMFDLSAWIATGAPEGTFSATVNGESAASVTFGSQQIFSRYTLSRLSLRAGDRVEIAFGSSPNGWVNIDDITVAPSAPNDPRINSSDARLTEMFNWAKTKANSWVQQPGQIGAINADENNSFGTSAAPYANTYWAGYPFRSGFYSRDFVHQLAGAHLLGLDAANKTMLKAFAASATPANKYDPVWSINFDAKTYLSADYRDPGSYVRELPAPFELAQKLHEAYRQTGDTDYLTDPTLSDYAENTVTEFVEQHPGPRGHGDVKIAQATSSDIFAGTASYNEGGWDHFAEAGDSIGSQYQAYLAAAGLASARGDAAGAQIITDAAQALKNYYNTTWSIDPAKPGEVVRAYQTNGGPITGWGKENSWFMPLKGIMDPGQRRDSYLSYIDSQASGSGAPANVEAETYLPDTFFANNADATAWKWMQNVYNKIGNVHSTGKLVNGDYPEVAFTLVSQTVNGLLGVRPDAPNGAVTTTSHLPADIGWLEVASIPLGKSTFTLRHDALTKSALTNTGDTPITWTAQFPGAHSALTVNGATQKAETKVIDGSTVSFATVTVAPDATTTVEVSG</sequence>